<dbReference type="Gene3D" id="1.10.287.130">
    <property type="match status" value="1"/>
</dbReference>
<evidence type="ECO:0000256" key="6">
    <source>
        <dbReference type="PROSITE-ProRule" id="PRU00169"/>
    </source>
</evidence>
<comment type="catalytic activity">
    <reaction evidence="1">
        <text>ATP + protein L-histidine = ADP + protein N-phospho-L-histidine.</text>
        <dbReference type="EC" id="2.7.13.3"/>
    </reaction>
</comment>
<dbReference type="GO" id="GO:0000155">
    <property type="term" value="F:phosphorelay sensor kinase activity"/>
    <property type="evidence" value="ECO:0007669"/>
    <property type="project" value="InterPro"/>
</dbReference>
<keyword evidence="8" id="KW-0812">Transmembrane</keyword>
<reference evidence="11" key="2">
    <citation type="submission" date="2023-06" db="EMBL/GenBank/DDBJ databases">
        <authorList>
            <person name="Kobayashi Y."/>
            <person name="Kayamori A."/>
            <person name="Aoki K."/>
            <person name="Shiwa Y."/>
            <person name="Fujita N."/>
            <person name="Sugita T."/>
            <person name="Iwasaki W."/>
            <person name="Tanaka N."/>
            <person name="Takashima M."/>
        </authorList>
    </citation>
    <scope>NUCLEOTIDE SEQUENCE</scope>
    <source>
        <strain evidence="11">HIS016</strain>
    </source>
</reference>
<feature type="region of interest" description="Disordered" evidence="7">
    <location>
        <begin position="60"/>
        <end position="89"/>
    </location>
</feature>
<dbReference type="InterPro" id="IPR005467">
    <property type="entry name" value="His_kinase_dom"/>
</dbReference>
<evidence type="ECO:0000256" key="7">
    <source>
        <dbReference type="SAM" id="MobiDB-lite"/>
    </source>
</evidence>
<feature type="transmembrane region" description="Helical" evidence="8">
    <location>
        <begin position="295"/>
        <end position="316"/>
    </location>
</feature>
<feature type="transmembrane region" description="Helical" evidence="8">
    <location>
        <begin position="224"/>
        <end position="246"/>
    </location>
</feature>
<dbReference type="InterPro" id="IPR036097">
    <property type="entry name" value="HisK_dim/P_sf"/>
</dbReference>
<dbReference type="CDD" id="cd17546">
    <property type="entry name" value="REC_hyHK_CKI1_RcsC-like"/>
    <property type="match status" value="1"/>
</dbReference>
<feature type="transmembrane region" description="Helical" evidence="8">
    <location>
        <begin position="200"/>
        <end position="218"/>
    </location>
</feature>
<dbReference type="SMART" id="SM00387">
    <property type="entry name" value="HATPase_c"/>
    <property type="match status" value="1"/>
</dbReference>
<evidence type="ECO:0000259" key="9">
    <source>
        <dbReference type="PROSITE" id="PS50109"/>
    </source>
</evidence>
<feature type="compositionally biased region" description="Basic and acidic residues" evidence="7">
    <location>
        <begin position="915"/>
        <end position="931"/>
    </location>
</feature>
<feature type="domain" description="Response regulatory" evidence="10">
    <location>
        <begin position="805"/>
        <end position="931"/>
    </location>
</feature>
<dbReference type="InterPro" id="IPR001789">
    <property type="entry name" value="Sig_transdc_resp-reg_receiver"/>
</dbReference>
<feature type="region of interest" description="Disordered" evidence="7">
    <location>
        <begin position="882"/>
        <end position="931"/>
    </location>
</feature>
<dbReference type="AlphaFoldDB" id="A0AAD3YD87"/>
<dbReference type="PANTHER" id="PTHR43047:SF66">
    <property type="entry name" value="HISKA"/>
    <property type="match status" value="1"/>
</dbReference>
<dbReference type="Gene3D" id="3.40.50.2300">
    <property type="match status" value="1"/>
</dbReference>
<dbReference type="SUPFAM" id="SSF52172">
    <property type="entry name" value="CheY-like"/>
    <property type="match status" value="1"/>
</dbReference>
<dbReference type="InterPro" id="IPR003661">
    <property type="entry name" value="HisK_dim/P_dom"/>
</dbReference>
<feature type="compositionally biased region" description="Low complexity" evidence="7">
    <location>
        <begin position="64"/>
        <end position="74"/>
    </location>
</feature>
<dbReference type="EC" id="2.7.13.3" evidence="2"/>
<dbReference type="Proteomes" id="UP001222932">
    <property type="component" value="Unassembled WGS sequence"/>
</dbReference>
<dbReference type="Gene3D" id="3.30.565.10">
    <property type="entry name" value="Histidine kinase-like ATPase, C-terminal domain"/>
    <property type="match status" value="1"/>
</dbReference>
<dbReference type="InterPro" id="IPR036890">
    <property type="entry name" value="HATPase_C_sf"/>
</dbReference>
<reference evidence="11" key="1">
    <citation type="journal article" date="2023" name="BMC Genomics">
        <title>Chromosome-level genome assemblies of Cutaneotrichosporon spp. (Trichosporonales, Basidiomycota) reveal imbalanced evolution between nucleotide sequences and chromosome synteny.</title>
        <authorList>
            <person name="Kobayashi Y."/>
            <person name="Kayamori A."/>
            <person name="Aoki K."/>
            <person name="Shiwa Y."/>
            <person name="Matsutani M."/>
            <person name="Fujita N."/>
            <person name="Sugita T."/>
            <person name="Iwasaki W."/>
            <person name="Tanaka N."/>
            <person name="Takashima M."/>
        </authorList>
    </citation>
    <scope>NUCLEOTIDE SEQUENCE</scope>
    <source>
        <strain evidence="11">HIS016</strain>
    </source>
</reference>
<dbReference type="PANTHER" id="PTHR43047">
    <property type="entry name" value="TWO-COMPONENT HISTIDINE PROTEIN KINASE"/>
    <property type="match status" value="1"/>
</dbReference>
<sequence>MPSYELSDGGPAAIDTPLPARKRARIKKPRRLGVRSALSTFANHLAPPVHADVGMLSATMRGNSSSSGSMSSHSNLAQTPSVMSHRRRGGWMLADDDDYRLPRREEDDEDEDEATSVNAVVVDGTFGPIRRLSVESTIDKETVDESASVASSRTTMSGVSRWIRDSILVPLLHYYDSSFPDKSMERQFNGERWSAEKSSAMLASCYLIIQYILFGVLHKKNEVYHYWAYIGIMGFFTVPLPFMVGFNGPRRFQWLYQPFVLLATWSPGYLQSIEMYRCGFQHGEESAENTCGDRLFLYMFGLLFGLPTIAVIGLWGQRVLCVMMAAAYMVMSCIMFVPNWRRSQSWMRQPICLLLYHIYISLWAYWRERADRQIFLLRQQLRTQYTELQTAQTMERRAEHSKKQFVSYIFHEVRVPLNTAMLAVQNLEGEGVFKNLDEDRGTMVHGLTSSLGMMEKVLNDVLSFNRMESGKLTQACTPFDFHKSIEIVALSHRSQADASHVVFSMVLDPRIDTLGLLVGDEMRLRQMLSNLVSNALKFTREGTVTVVTRLLAPTEEVGADDSPHADGSAPSDGTVGTQGTGTTETDRDVELGLNEKQLSVRFPTTSESRHSREKRFAIVRVEVHDSGPGLRPSDLVDNRLFSPYVQTEIGRRQGGKGSGLGLALVMQLVKISGGRLGVDSKLGEGSTFWFELPYHILDAPPPAPDSPSPFGGLERPLSAPGRRWGSIDADILDQRRTSAPEPRRPPPRGGLTRLPEQVSGSITSESEAENTPQPSPVPVPAPVRTRTQRRARPPDPPRKLGDGLRALVVDDDTLTRRLMTRMLERLGADVSSADNGQGALDAIAANEFDVVFLDNQMPLMSGVEADQQLYRAAGADAILPKPVHQRDMEDKLVEARERKDACAGDGESSAQDGDADTRARPPDHTPGNGKE</sequence>
<evidence type="ECO:0000256" key="4">
    <source>
        <dbReference type="ARBA" id="ARBA00022679"/>
    </source>
</evidence>
<dbReference type="InterPro" id="IPR004358">
    <property type="entry name" value="Sig_transdc_His_kin-like_C"/>
</dbReference>
<dbReference type="InterPro" id="IPR003594">
    <property type="entry name" value="HATPase_dom"/>
</dbReference>
<gene>
    <name evidence="11" type="ORF">CspeluHIS016_0603080</name>
</gene>
<evidence type="ECO:0000256" key="5">
    <source>
        <dbReference type="ARBA" id="ARBA00022777"/>
    </source>
</evidence>
<evidence type="ECO:0000256" key="1">
    <source>
        <dbReference type="ARBA" id="ARBA00000085"/>
    </source>
</evidence>
<dbReference type="SMART" id="SM00388">
    <property type="entry name" value="HisKA"/>
    <property type="match status" value="1"/>
</dbReference>
<evidence type="ECO:0000313" key="11">
    <source>
        <dbReference type="EMBL" id="GMK58866.1"/>
    </source>
</evidence>
<dbReference type="InterPro" id="IPR011006">
    <property type="entry name" value="CheY-like_superfamily"/>
</dbReference>
<feature type="compositionally biased region" description="Basic and acidic residues" evidence="7">
    <location>
        <begin position="732"/>
        <end position="744"/>
    </location>
</feature>
<feature type="modified residue" description="4-aspartylphosphate" evidence="6">
    <location>
        <position position="854"/>
    </location>
</feature>
<evidence type="ECO:0000256" key="2">
    <source>
        <dbReference type="ARBA" id="ARBA00012438"/>
    </source>
</evidence>
<feature type="region of interest" description="Disordered" evidence="7">
    <location>
        <begin position="1"/>
        <end position="20"/>
    </location>
</feature>
<evidence type="ECO:0000256" key="3">
    <source>
        <dbReference type="ARBA" id="ARBA00022553"/>
    </source>
</evidence>
<protein>
    <recommendedName>
        <fullName evidence="2">histidine kinase</fullName>
        <ecNumber evidence="2">2.7.13.3</ecNumber>
    </recommendedName>
</protein>
<organism evidence="11 12">
    <name type="scientific">Cutaneotrichosporon spelunceum</name>
    <dbReference type="NCBI Taxonomy" id="1672016"/>
    <lineage>
        <taxon>Eukaryota</taxon>
        <taxon>Fungi</taxon>
        <taxon>Dikarya</taxon>
        <taxon>Basidiomycota</taxon>
        <taxon>Agaricomycotina</taxon>
        <taxon>Tremellomycetes</taxon>
        <taxon>Trichosporonales</taxon>
        <taxon>Trichosporonaceae</taxon>
        <taxon>Cutaneotrichosporon</taxon>
    </lineage>
</organism>
<name>A0AAD3YD87_9TREE</name>
<dbReference type="SUPFAM" id="SSF55874">
    <property type="entry name" value="ATPase domain of HSP90 chaperone/DNA topoisomerase II/histidine kinase"/>
    <property type="match status" value="1"/>
</dbReference>
<keyword evidence="8" id="KW-1133">Transmembrane helix</keyword>
<dbReference type="PRINTS" id="PR00344">
    <property type="entry name" value="BCTRLSENSOR"/>
</dbReference>
<dbReference type="SUPFAM" id="SSF47384">
    <property type="entry name" value="Homodimeric domain of signal transducing histidine kinase"/>
    <property type="match status" value="1"/>
</dbReference>
<evidence type="ECO:0000256" key="8">
    <source>
        <dbReference type="SAM" id="Phobius"/>
    </source>
</evidence>
<keyword evidence="3 6" id="KW-0597">Phosphoprotein</keyword>
<dbReference type="GO" id="GO:0005886">
    <property type="term" value="C:plasma membrane"/>
    <property type="evidence" value="ECO:0007669"/>
    <property type="project" value="TreeGrafter"/>
</dbReference>
<proteinExistence type="predicted"/>
<keyword evidence="4" id="KW-0808">Transferase</keyword>
<dbReference type="SMART" id="SM00448">
    <property type="entry name" value="REC"/>
    <property type="match status" value="1"/>
</dbReference>
<feature type="compositionally biased region" description="Basic and acidic residues" evidence="7">
    <location>
        <begin position="792"/>
        <end position="802"/>
    </location>
</feature>
<dbReference type="CDD" id="cd00082">
    <property type="entry name" value="HisKA"/>
    <property type="match status" value="1"/>
</dbReference>
<feature type="compositionally biased region" description="Basic and acidic residues" evidence="7">
    <location>
        <begin position="884"/>
        <end position="902"/>
    </location>
</feature>
<dbReference type="Pfam" id="PF02518">
    <property type="entry name" value="HATPase_c"/>
    <property type="match status" value="1"/>
</dbReference>
<feature type="region of interest" description="Disordered" evidence="7">
    <location>
        <begin position="555"/>
        <end position="588"/>
    </location>
</feature>
<feature type="transmembrane region" description="Helical" evidence="8">
    <location>
        <begin position="350"/>
        <end position="366"/>
    </location>
</feature>
<dbReference type="EMBL" id="BTCM01000006">
    <property type="protein sequence ID" value="GMK58866.1"/>
    <property type="molecule type" value="Genomic_DNA"/>
</dbReference>
<keyword evidence="8" id="KW-0472">Membrane</keyword>
<keyword evidence="12" id="KW-1185">Reference proteome</keyword>
<dbReference type="PROSITE" id="PS50110">
    <property type="entry name" value="RESPONSE_REGULATORY"/>
    <property type="match status" value="1"/>
</dbReference>
<evidence type="ECO:0000259" key="10">
    <source>
        <dbReference type="PROSITE" id="PS50110"/>
    </source>
</evidence>
<keyword evidence="5" id="KW-0418">Kinase</keyword>
<comment type="caution">
    <text evidence="11">The sequence shown here is derived from an EMBL/GenBank/DDBJ whole genome shotgun (WGS) entry which is preliminary data.</text>
</comment>
<feature type="domain" description="Histidine kinase" evidence="9">
    <location>
        <begin position="408"/>
        <end position="696"/>
    </location>
</feature>
<dbReference type="Pfam" id="PF00072">
    <property type="entry name" value="Response_reg"/>
    <property type="match status" value="1"/>
</dbReference>
<accession>A0AAD3YD87</accession>
<evidence type="ECO:0000313" key="12">
    <source>
        <dbReference type="Proteomes" id="UP001222932"/>
    </source>
</evidence>
<dbReference type="Pfam" id="PF00512">
    <property type="entry name" value="HisKA"/>
    <property type="match status" value="1"/>
</dbReference>
<feature type="compositionally biased region" description="Low complexity" evidence="7">
    <location>
        <begin position="573"/>
        <end position="583"/>
    </location>
</feature>
<feature type="region of interest" description="Disordered" evidence="7">
    <location>
        <begin position="700"/>
        <end position="803"/>
    </location>
</feature>
<dbReference type="GO" id="GO:0009927">
    <property type="term" value="F:histidine phosphotransfer kinase activity"/>
    <property type="evidence" value="ECO:0007669"/>
    <property type="project" value="TreeGrafter"/>
</dbReference>
<feature type="transmembrane region" description="Helical" evidence="8">
    <location>
        <begin position="322"/>
        <end position="338"/>
    </location>
</feature>
<dbReference type="PROSITE" id="PS50109">
    <property type="entry name" value="HIS_KIN"/>
    <property type="match status" value="1"/>
</dbReference>